<accession>A0A1X7JUB1</accession>
<keyword evidence="2" id="KW-1185">Reference proteome</keyword>
<dbReference type="STRING" id="561061.SAMN05660862_2211"/>
<sequence>MTIVKKYLEAELGQYEGIIDGGIHFKYKPTKIRLKVIELNSMNYNQSTSLSTIDDYLLNINYQDENRDLVEEVTEHIYKILHLSVIRNIYFESDTKQIFKISPYLWLGNNMFQLTNNTIYKKKKHYDRTDY</sequence>
<dbReference type="Proteomes" id="UP000192980">
    <property type="component" value="Unassembled WGS sequence"/>
</dbReference>
<dbReference type="OrthoDB" id="9910006at2"/>
<evidence type="ECO:0000313" key="2">
    <source>
        <dbReference type="Proteomes" id="UP000192980"/>
    </source>
</evidence>
<gene>
    <name evidence="1" type="ORF">SAMN05660862_2211</name>
</gene>
<reference evidence="1 2" key="1">
    <citation type="submission" date="2017-04" db="EMBL/GenBank/DDBJ databases">
        <authorList>
            <person name="Afonso C.L."/>
            <person name="Miller P.J."/>
            <person name="Scott M.A."/>
            <person name="Spackman E."/>
            <person name="Goraichik I."/>
            <person name="Dimitrov K.M."/>
            <person name="Suarez D.L."/>
            <person name="Swayne D.E."/>
        </authorList>
    </citation>
    <scope>NUCLEOTIDE SEQUENCE [LARGE SCALE GENOMIC DNA]</scope>
    <source>
        <strain evidence="1 2">DSM 22418</strain>
    </source>
</reference>
<dbReference type="EMBL" id="FXAU01000003">
    <property type="protein sequence ID" value="SMG31689.1"/>
    <property type="molecule type" value="Genomic_DNA"/>
</dbReference>
<evidence type="ECO:0000313" key="1">
    <source>
        <dbReference type="EMBL" id="SMG31689.1"/>
    </source>
</evidence>
<dbReference type="RefSeq" id="WP_159451835.1">
    <property type="nucleotide sequence ID" value="NZ_FXAU01000003.1"/>
</dbReference>
<dbReference type="AlphaFoldDB" id="A0A1X7JUB1"/>
<protein>
    <submittedName>
        <fullName evidence="1">Uncharacterized protein</fullName>
    </submittedName>
</protein>
<organism evidence="1 2">
    <name type="scientific">Sphingobacterium psychroaquaticum</name>
    <dbReference type="NCBI Taxonomy" id="561061"/>
    <lineage>
        <taxon>Bacteria</taxon>
        <taxon>Pseudomonadati</taxon>
        <taxon>Bacteroidota</taxon>
        <taxon>Sphingobacteriia</taxon>
        <taxon>Sphingobacteriales</taxon>
        <taxon>Sphingobacteriaceae</taxon>
        <taxon>Sphingobacterium</taxon>
    </lineage>
</organism>
<name>A0A1X7JUB1_9SPHI</name>
<proteinExistence type="predicted"/>